<organism evidence="3 4">
    <name type="scientific">Cupriavidus pauculus</name>
    <dbReference type="NCBI Taxonomy" id="82633"/>
    <lineage>
        <taxon>Bacteria</taxon>
        <taxon>Pseudomonadati</taxon>
        <taxon>Pseudomonadota</taxon>
        <taxon>Betaproteobacteria</taxon>
        <taxon>Burkholderiales</taxon>
        <taxon>Burkholderiaceae</taxon>
        <taxon>Cupriavidus</taxon>
    </lineage>
</organism>
<dbReference type="Proteomes" id="UP000322822">
    <property type="component" value="Chromosome 1"/>
</dbReference>
<proteinExistence type="predicted"/>
<feature type="chain" id="PRO_5024816450" description="Ysc84 actin-binding domain-containing protein" evidence="1">
    <location>
        <begin position="24"/>
        <end position="199"/>
    </location>
</feature>
<sequence>MKRRTFLSAGGAGLVGISGLSLGALSLAGCTTTGPDATSDKAAKRREIDAGATDTLNRLYSSVRGSQELANRARGILVFPKLLSAGFVVGGEYGDGVLRSGGANRGYYRAISGSIGWQIGAQSKAFVLMFMTQDAYQKFVNSSGWTAGADATVALATIGANGQLDTNTAQQPIVGFALTNAGLMAGLSLEGTKISKLDI</sequence>
<dbReference type="InterPro" id="IPR007461">
    <property type="entry name" value="Ysc84_actin-binding"/>
</dbReference>
<dbReference type="CDD" id="cd11524">
    <property type="entry name" value="SYLF"/>
    <property type="match status" value="1"/>
</dbReference>
<feature type="signal peptide" evidence="1">
    <location>
        <begin position="1"/>
        <end position="23"/>
    </location>
</feature>
<dbReference type="EMBL" id="CP044065">
    <property type="protein sequence ID" value="QET00598.1"/>
    <property type="molecule type" value="Genomic_DNA"/>
</dbReference>
<keyword evidence="1" id="KW-0732">Signal</keyword>
<name>A0A5P2GYE2_9BURK</name>
<evidence type="ECO:0000313" key="3">
    <source>
        <dbReference type="EMBL" id="QET00598.1"/>
    </source>
</evidence>
<reference evidence="3 4" key="1">
    <citation type="submission" date="2019-09" db="EMBL/GenBank/DDBJ databases">
        <title>FDA dAtabase for Regulatory Grade micrObial Sequences (FDA-ARGOS): Supporting development and validation of Infectious Disease Dx tests.</title>
        <authorList>
            <person name="Sciortino C."/>
            <person name="Tallon L."/>
            <person name="Sadzewicz L."/>
            <person name="Vavikolanu K."/>
            <person name="Mehta A."/>
            <person name="Aluvathingal J."/>
            <person name="Nadendla S."/>
            <person name="Nandy P."/>
            <person name="Geyer C."/>
            <person name="Yan Y."/>
            <person name="Sichtig H."/>
        </authorList>
    </citation>
    <scope>NUCLEOTIDE SEQUENCE [LARGE SCALE GENOMIC DNA]</scope>
    <source>
        <strain evidence="3 4">FDAARGOS_664</strain>
    </source>
</reference>
<evidence type="ECO:0000259" key="2">
    <source>
        <dbReference type="Pfam" id="PF04366"/>
    </source>
</evidence>
<dbReference type="PROSITE" id="PS51257">
    <property type="entry name" value="PROKAR_LIPOPROTEIN"/>
    <property type="match status" value="1"/>
</dbReference>
<evidence type="ECO:0000313" key="4">
    <source>
        <dbReference type="Proteomes" id="UP000322822"/>
    </source>
</evidence>
<dbReference type="Pfam" id="PF04366">
    <property type="entry name" value="Ysc84"/>
    <property type="match status" value="1"/>
</dbReference>
<evidence type="ECO:0000256" key="1">
    <source>
        <dbReference type="SAM" id="SignalP"/>
    </source>
</evidence>
<dbReference type="OrthoDB" id="198978at2"/>
<feature type="domain" description="Ysc84 actin-binding" evidence="2">
    <location>
        <begin position="113"/>
        <end position="195"/>
    </location>
</feature>
<dbReference type="AlphaFoldDB" id="A0A5P2GYE2"/>
<dbReference type="RefSeq" id="WP_150370686.1">
    <property type="nucleotide sequence ID" value="NZ_CP044065.1"/>
</dbReference>
<gene>
    <name evidence="3" type="ORF">FOB72_00175</name>
</gene>
<accession>A0A5P2GYE2</accession>
<protein>
    <recommendedName>
        <fullName evidence="2">Ysc84 actin-binding domain-containing protein</fullName>
    </recommendedName>
</protein>